<dbReference type="Gene3D" id="1.10.150.50">
    <property type="entry name" value="Transcription Factor, Ets-1"/>
    <property type="match status" value="1"/>
</dbReference>
<evidence type="ECO:0000313" key="3">
    <source>
        <dbReference type="RefSeq" id="XP_065661553.1"/>
    </source>
</evidence>
<sequence>MVSSQSNWESFFREAGIPRKIAENYATIFYDNRMRLDMLSALDKDVLRDLGIKAVGDSIAILRYARSKQTEMSRYHSPSPEVAIKTKLVPKKKDASLVATSTTSMPNVSSSSLVSSVSSANQRSNDVVDVKERTSSKQESSSKVSSITKSKTSRKTLSDRFSEYESSTKKKKEEEEENEKKRLEEAATLKQKTKGTVFTIQLPSKITSKYPKESKKVTENRVTESKKLTESTQKIVTLIPAQGKTLDRKKQSTSIFDRLEKPPILVQAQQPTTNKSAVFNRLGSTNNDFSTSASVEASSSRVLKKSLSVAPTKLIHSVESGSVFDRLGKR</sequence>
<keyword evidence="2" id="KW-1185">Reference proteome</keyword>
<reference evidence="3" key="1">
    <citation type="submission" date="2025-08" db="UniProtKB">
        <authorList>
            <consortium name="RefSeq"/>
        </authorList>
    </citation>
    <scope>IDENTIFICATION</scope>
</reference>
<name>A0ABM4CII1_HYDVU</name>
<dbReference type="PANTHER" id="PTHR21359">
    <property type="entry name" value="DUF5577 DOMAIN-CONTAINING PROTEIN"/>
    <property type="match status" value="1"/>
</dbReference>
<protein>
    <submittedName>
        <fullName evidence="3">Uncharacterized protein C19orf47 homolog isoform X2</fullName>
    </submittedName>
</protein>
<evidence type="ECO:0000313" key="2">
    <source>
        <dbReference type="Proteomes" id="UP001652625"/>
    </source>
</evidence>
<feature type="compositionally biased region" description="Basic and acidic residues" evidence="1">
    <location>
        <begin position="156"/>
        <end position="187"/>
    </location>
</feature>
<feature type="compositionally biased region" description="Basic and acidic residues" evidence="1">
    <location>
        <begin position="126"/>
        <end position="136"/>
    </location>
</feature>
<proteinExistence type="predicted"/>
<dbReference type="RefSeq" id="XP_065661553.1">
    <property type="nucleotide sequence ID" value="XM_065805481.1"/>
</dbReference>
<dbReference type="SUPFAM" id="SSF47769">
    <property type="entry name" value="SAM/Pointed domain"/>
    <property type="match status" value="1"/>
</dbReference>
<feature type="compositionally biased region" description="Low complexity" evidence="1">
    <location>
        <begin position="100"/>
        <end position="125"/>
    </location>
</feature>
<gene>
    <name evidence="3" type="primary">LOC100198425</name>
</gene>
<dbReference type="GeneID" id="100198425"/>
<dbReference type="InterPro" id="IPR039161">
    <property type="entry name" value="C19orf47-like"/>
</dbReference>
<organism evidence="2 3">
    <name type="scientific">Hydra vulgaris</name>
    <name type="common">Hydra</name>
    <name type="synonym">Hydra attenuata</name>
    <dbReference type="NCBI Taxonomy" id="6087"/>
    <lineage>
        <taxon>Eukaryota</taxon>
        <taxon>Metazoa</taxon>
        <taxon>Cnidaria</taxon>
        <taxon>Hydrozoa</taxon>
        <taxon>Hydroidolina</taxon>
        <taxon>Anthoathecata</taxon>
        <taxon>Aplanulata</taxon>
        <taxon>Hydridae</taxon>
        <taxon>Hydra</taxon>
    </lineage>
</organism>
<dbReference type="Pfam" id="PF18017">
    <property type="entry name" value="SAM_4"/>
    <property type="match status" value="1"/>
</dbReference>
<dbReference type="PANTHER" id="PTHR21359:SF1">
    <property type="entry name" value="DUF5577 DOMAIN-CONTAINING PROTEIN"/>
    <property type="match status" value="1"/>
</dbReference>
<dbReference type="Proteomes" id="UP001652625">
    <property type="component" value="Chromosome 09"/>
</dbReference>
<feature type="compositionally biased region" description="Low complexity" evidence="1">
    <location>
        <begin position="137"/>
        <end position="150"/>
    </location>
</feature>
<feature type="region of interest" description="Disordered" evidence="1">
    <location>
        <begin position="100"/>
        <end position="190"/>
    </location>
</feature>
<dbReference type="InterPro" id="IPR013761">
    <property type="entry name" value="SAM/pointed_sf"/>
</dbReference>
<evidence type="ECO:0000256" key="1">
    <source>
        <dbReference type="SAM" id="MobiDB-lite"/>
    </source>
</evidence>
<accession>A0ABM4CII1</accession>